<dbReference type="Pfam" id="PF13454">
    <property type="entry name" value="NAD_binding_9"/>
    <property type="match status" value="1"/>
</dbReference>
<dbReference type="PANTHER" id="PTHR40254:SF1">
    <property type="entry name" value="BLR0577 PROTEIN"/>
    <property type="match status" value="1"/>
</dbReference>
<dbReference type="InterPro" id="IPR052189">
    <property type="entry name" value="L-asp_N-monooxygenase_NS-form"/>
</dbReference>
<dbReference type="InterPro" id="IPR036188">
    <property type="entry name" value="FAD/NAD-bd_sf"/>
</dbReference>
<dbReference type="InterPro" id="IPR038732">
    <property type="entry name" value="HpyO/CreE_NAD-binding"/>
</dbReference>
<dbReference type="PANTHER" id="PTHR40254">
    <property type="entry name" value="BLR0577 PROTEIN"/>
    <property type="match status" value="1"/>
</dbReference>
<dbReference type="SUPFAM" id="SSF51905">
    <property type="entry name" value="FAD/NAD(P)-binding domain"/>
    <property type="match status" value="1"/>
</dbReference>
<dbReference type="Proteomes" id="UP000317178">
    <property type="component" value="Chromosome"/>
</dbReference>
<dbReference type="EMBL" id="CP036281">
    <property type="protein sequence ID" value="QDU80046.1"/>
    <property type="molecule type" value="Genomic_DNA"/>
</dbReference>
<reference evidence="2 3" key="1">
    <citation type="submission" date="2019-02" db="EMBL/GenBank/DDBJ databases">
        <title>Deep-cultivation of Planctomycetes and their phenomic and genomic characterization uncovers novel biology.</title>
        <authorList>
            <person name="Wiegand S."/>
            <person name="Jogler M."/>
            <person name="Boedeker C."/>
            <person name="Pinto D."/>
            <person name="Vollmers J."/>
            <person name="Rivas-Marin E."/>
            <person name="Kohn T."/>
            <person name="Peeters S.H."/>
            <person name="Heuer A."/>
            <person name="Rast P."/>
            <person name="Oberbeckmann S."/>
            <person name="Bunk B."/>
            <person name="Jeske O."/>
            <person name="Meyerdierks A."/>
            <person name="Storesund J.E."/>
            <person name="Kallscheuer N."/>
            <person name="Luecker S."/>
            <person name="Lage O.M."/>
            <person name="Pohl T."/>
            <person name="Merkel B.J."/>
            <person name="Hornburger P."/>
            <person name="Mueller R.-W."/>
            <person name="Bruemmer F."/>
            <person name="Labrenz M."/>
            <person name="Spormann A.M."/>
            <person name="Op den Camp H."/>
            <person name="Overmann J."/>
            <person name="Amann R."/>
            <person name="Jetten M.S.M."/>
            <person name="Mascher T."/>
            <person name="Medema M.H."/>
            <person name="Devos D.P."/>
            <person name="Kaster A.-K."/>
            <person name="Ovreas L."/>
            <person name="Rohde M."/>
            <person name="Galperin M.Y."/>
            <person name="Jogler C."/>
        </authorList>
    </citation>
    <scope>NUCLEOTIDE SEQUENCE [LARGE SCALE GENOMIC DNA]</scope>
    <source>
        <strain evidence="2 3">Pla110</strain>
    </source>
</reference>
<evidence type="ECO:0000313" key="2">
    <source>
        <dbReference type="EMBL" id="QDU80046.1"/>
    </source>
</evidence>
<organism evidence="2 3">
    <name type="scientific">Polystyrenella longa</name>
    <dbReference type="NCBI Taxonomy" id="2528007"/>
    <lineage>
        <taxon>Bacteria</taxon>
        <taxon>Pseudomonadati</taxon>
        <taxon>Planctomycetota</taxon>
        <taxon>Planctomycetia</taxon>
        <taxon>Planctomycetales</taxon>
        <taxon>Planctomycetaceae</taxon>
        <taxon>Polystyrenella</taxon>
    </lineage>
</organism>
<name>A0A518CLF0_9PLAN</name>
<sequence length="637" mass="71349">METNPTQKHKDTPVGKESALKIAIVGGGPRGLYSLERLLHYARQIAPQRIRVCLYDTSGQPGAGTVYSPKQPAWLLMNYSSKNIDAWVRDDMGSEDPMSPESIRHDLENYPSLVQWLDKHHPEMADPDQAIPRAIAGEYFRDCYAQVLREKPENVSFVLKSATVKDVVRQKDRWAVMTVEESQEYDEVLLSLGHGANVGSANPEEWFHPHSYESRVGMSQNRTKHLVNSTYPVAAQLSEEKVQPGSKVAIRGFGLTFIDACLSLTEGRGGKFKQLKTGEWEYEMSGHEPEIIYPYSRTGRPMLAKPDARKVTRSPGLSTIWKRGKEQLRKLESSEYGLDFNSQMKPILVETAAEALRVQQGEKTKEGITSTFRYDEPSSDSMLSWLAGWSGGTVFPVDIWNRLTDSYRTATGLRPADEAWAIAETWRELYPALVERISYGGLSEASWELFQLYAAEMERIAFGPPAESVGKLLALIKSGLVELRFLTGSPVAFVKQHPLESQSELILRNDQSQIIVDSIVNAVLPASQHATEGSLLYNLLQRKTLSRFRNTGGIAVDHETNALNEMEHAVSGLSVVGRPTEGCVLGNDTLSRTLHPESDRWAKRLIKSFTQTNSNMQMKLKNEELLKEHSDTLINQA</sequence>
<dbReference type="KEGG" id="plon:Pla110_17680"/>
<evidence type="ECO:0000259" key="1">
    <source>
        <dbReference type="Pfam" id="PF13454"/>
    </source>
</evidence>
<dbReference type="AlphaFoldDB" id="A0A518CLF0"/>
<feature type="domain" description="FAD-dependent urate hydroxylase HpyO/Asp monooxygenase CreE-like FAD/NAD(P)-binding" evidence="1">
    <location>
        <begin position="23"/>
        <end position="194"/>
    </location>
</feature>
<protein>
    <recommendedName>
        <fullName evidence="1">FAD-dependent urate hydroxylase HpyO/Asp monooxygenase CreE-like FAD/NAD(P)-binding domain-containing protein</fullName>
    </recommendedName>
</protein>
<accession>A0A518CLF0</accession>
<dbReference type="RefSeq" id="WP_197440597.1">
    <property type="nucleotide sequence ID" value="NZ_CP036281.1"/>
</dbReference>
<evidence type="ECO:0000313" key="3">
    <source>
        <dbReference type="Proteomes" id="UP000317178"/>
    </source>
</evidence>
<keyword evidence="3" id="KW-1185">Reference proteome</keyword>
<gene>
    <name evidence="2" type="ORF">Pla110_17680</name>
</gene>
<proteinExistence type="predicted"/>